<dbReference type="Gene3D" id="2.60.120.200">
    <property type="match status" value="1"/>
</dbReference>
<feature type="region of interest" description="Disordered" evidence="1">
    <location>
        <begin position="308"/>
        <end position="327"/>
    </location>
</feature>
<dbReference type="PROSITE" id="PS51257">
    <property type="entry name" value="PROKAR_LIPOPROTEIN"/>
    <property type="match status" value="1"/>
</dbReference>
<dbReference type="EMBL" id="JBHRTL010000027">
    <property type="protein sequence ID" value="MFC3156119.1"/>
    <property type="molecule type" value="Genomic_DNA"/>
</dbReference>
<keyword evidence="4" id="KW-1185">Reference proteome</keyword>
<proteinExistence type="predicted"/>
<dbReference type="Proteomes" id="UP001595548">
    <property type="component" value="Unassembled WGS sequence"/>
</dbReference>
<reference evidence="4" key="1">
    <citation type="journal article" date="2019" name="Int. J. Syst. Evol. Microbiol.">
        <title>The Global Catalogue of Microorganisms (GCM) 10K type strain sequencing project: providing services to taxonomists for standard genome sequencing and annotation.</title>
        <authorList>
            <consortium name="The Broad Institute Genomics Platform"/>
            <consortium name="The Broad Institute Genome Sequencing Center for Infectious Disease"/>
            <person name="Wu L."/>
            <person name="Ma J."/>
        </authorList>
    </citation>
    <scope>NUCLEOTIDE SEQUENCE [LARGE SCALE GENOMIC DNA]</scope>
    <source>
        <strain evidence="4">KCTC 52141</strain>
    </source>
</reference>
<evidence type="ECO:0000313" key="3">
    <source>
        <dbReference type="EMBL" id="MFC3156119.1"/>
    </source>
</evidence>
<keyword evidence="2" id="KW-0732">Signal</keyword>
<sequence>MNTKLINTKLTLLSSLIIASSFMTGCGSEPDSSAPDIIINIENPDGGGDGGSDGGGSDLHEIANTDLPLIETFGANDTTGFFSADYKALASEAEEGEGGFYYSMAGVYMADGSLDTEGSNWITADADQKMRLGDARFTIAQTVSPLAGDVADPRKDSTPGDGVDDGLSWGELDLSQDYKISFCVVAAPDTASSSDFQIYVDNNTTSEASSIHGGGNVGSRIFNVPVNTLVPGKRVEINIPGDTTLEDGGTLVASKPDLVGTENSFIAMRVSSGGWAVFDDLLIEYQSDVGNNPQPDCASKDSNYKLVNPATGGDDENAPEPEVEGTPFGGLPFTVDLTSDADTLFGEADGADFLSISNDRADPFYKVTSGSSRITVENNALSMNNARFTIGDTGVPSAEATNPSGDIDLSAPYRISMTITDFSSADAADPGKFQVYIDNNTTSSGNSIHGGDSKVIELTPDDVSSLPYELTLEPEFGTANSFLQLRADSRVGNITIENIKIEYTDGAPGADAEWMPNDLNLAGESDIAPAGSLSENEAFSVTLEATGGNMSSSNHNMFFASQKIEMSDFMFTAQISSVTGADIATGNAYRFGIMAMENMDPVADFADLPGWADAGFYVDGDPAALIGSRAQMKPSGSRSRSDIPELEVGDYVRIEIYDDGAEKRVKRYYSKDGIDFVQANSTSDFAATTDSDTWYVGLYAAPGENNITVEFDNISIDPLAP</sequence>
<comment type="caution">
    <text evidence="3">The sequence shown here is derived from an EMBL/GenBank/DDBJ whole genome shotgun (WGS) entry which is preliminary data.</text>
</comment>
<accession>A0ABV7HQG8</accession>
<gene>
    <name evidence="3" type="ORF">ACFOEB_12995</name>
</gene>
<dbReference type="RefSeq" id="WP_382417221.1">
    <property type="nucleotide sequence ID" value="NZ_AP031500.1"/>
</dbReference>
<feature type="chain" id="PRO_5047106181" evidence="2">
    <location>
        <begin position="26"/>
        <end position="721"/>
    </location>
</feature>
<evidence type="ECO:0000256" key="1">
    <source>
        <dbReference type="SAM" id="MobiDB-lite"/>
    </source>
</evidence>
<organism evidence="3 4">
    <name type="scientific">Gilvimarinus japonicus</name>
    <dbReference type="NCBI Taxonomy" id="1796469"/>
    <lineage>
        <taxon>Bacteria</taxon>
        <taxon>Pseudomonadati</taxon>
        <taxon>Pseudomonadota</taxon>
        <taxon>Gammaproteobacteria</taxon>
        <taxon>Cellvibrionales</taxon>
        <taxon>Cellvibrionaceae</taxon>
        <taxon>Gilvimarinus</taxon>
    </lineage>
</organism>
<evidence type="ECO:0000256" key="2">
    <source>
        <dbReference type="SAM" id="SignalP"/>
    </source>
</evidence>
<name>A0ABV7HQG8_9GAMM</name>
<protein>
    <submittedName>
        <fullName evidence="3">Uncharacterized protein</fullName>
    </submittedName>
</protein>
<evidence type="ECO:0000313" key="4">
    <source>
        <dbReference type="Proteomes" id="UP001595548"/>
    </source>
</evidence>
<feature type="signal peptide" evidence="2">
    <location>
        <begin position="1"/>
        <end position="25"/>
    </location>
</feature>
<feature type="compositionally biased region" description="Acidic residues" evidence="1">
    <location>
        <begin position="313"/>
        <end position="323"/>
    </location>
</feature>